<keyword evidence="7 11" id="KW-1133">Transmembrane helix</keyword>
<evidence type="ECO:0000313" key="15">
    <source>
        <dbReference type="EMBL" id="KAJ4938446.1"/>
    </source>
</evidence>
<keyword evidence="5 11" id="KW-0812">Transmembrane</keyword>
<dbReference type="InterPro" id="IPR000157">
    <property type="entry name" value="TIR_dom"/>
</dbReference>
<dbReference type="GO" id="GO:0005886">
    <property type="term" value="C:plasma membrane"/>
    <property type="evidence" value="ECO:0007669"/>
    <property type="project" value="UniProtKB-SubCell"/>
</dbReference>
<feature type="transmembrane region" description="Helical" evidence="11">
    <location>
        <begin position="559"/>
        <end position="586"/>
    </location>
</feature>
<dbReference type="Gene3D" id="2.60.40.10">
    <property type="entry name" value="Immunoglobulins"/>
    <property type="match status" value="2"/>
</dbReference>
<dbReference type="PROSITE" id="PS50835">
    <property type="entry name" value="IG_LIKE"/>
    <property type="match status" value="2"/>
</dbReference>
<comment type="similarity">
    <text evidence="3">Belongs to the interleukin-1 receptor family.</text>
</comment>
<keyword evidence="8" id="KW-0520">NAD</keyword>
<evidence type="ECO:0000256" key="1">
    <source>
        <dbReference type="ARBA" id="ARBA00004651"/>
    </source>
</evidence>
<evidence type="ECO:0000256" key="4">
    <source>
        <dbReference type="ARBA" id="ARBA00022475"/>
    </source>
</evidence>
<comment type="similarity">
    <text evidence="2 11">Belongs to the anoctamin family.</text>
</comment>
<dbReference type="Pfam" id="PF16178">
    <property type="entry name" value="Anoct_dimer"/>
    <property type="match status" value="1"/>
</dbReference>
<dbReference type="GO" id="GO:0046983">
    <property type="term" value="F:protein dimerization activity"/>
    <property type="evidence" value="ECO:0007669"/>
    <property type="project" value="InterPro"/>
</dbReference>
<feature type="domain" description="Ig-like" evidence="14">
    <location>
        <begin position="799"/>
        <end position="865"/>
    </location>
</feature>
<evidence type="ECO:0000313" key="16">
    <source>
        <dbReference type="Proteomes" id="UP001219934"/>
    </source>
</evidence>
<comment type="caution">
    <text evidence="11">Lacks conserved residue(s) required for the propagation of feature annotation.</text>
</comment>
<evidence type="ECO:0000256" key="2">
    <source>
        <dbReference type="ARBA" id="ARBA00009671"/>
    </source>
</evidence>
<evidence type="ECO:0000256" key="10">
    <source>
        <dbReference type="ARBA" id="ARBA00023180"/>
    </source>
</evidence>
<dbReference type="Proteomes" id="UP001219934">
    <property type="component" value="Unassembled WGS sequence"/>
</dbReference>
<gene>
    <name evidence="15" type="ORF">JOQ06_003065</name>
</gene>
<dbReference type="Gene3D" id="3.40.50.10140">
    <property type="entry name" value="Toll/interleukin-1 receptor homology (TIR) domain"/>
    <property type="match status" value="1"/>
</dbReference>
<dbReference type="SUPFAM" id="SSF48726">
    <property type="entry name" value="Immunoglobulin"/>
    <property type="match status" value="2"/>
</dbReference>
<feature type="transmembrane region" description="Helical" evidence="11">
    <location>
        <begin position="994"/>
        <end position="1014"/>
    </location>
</feature>
<dbReference type="InterPro" id="IPR036179">
    <property type="entry name" value="Ig-like_dom_sf"/>
</dbReference>
<evidence type="ECO:0000256" key="6">
    <source>
        <dbReference type="ARBA" id="ARBA00022801"/>
    </source>
</evidence>
<dbReference type="EMBL" id="JAPTMU010000009">
    <property type="protein sequence ID" value="KAJ4938446.1"/>
    <property type="molecule type" value="Genomic_DNA"/>
</dbReference>
<feature type="transmembrane region" description="Helical" evidence="11">
    <location>
        <begin position="717"/>
        <end position="746"/>
    </location>
</feature>
<dbReference type="SMART" id="SM00255">
    <property type="entry name" value="TIR"/>
    <property type="match status" value="1"/>
</dbReference>
<proteinExistence type="inferred from homology"/>
<dbReference type="InterPro" id="IPR003599">
    <property type="entry name" value="Ig_sub"/>
</dbReference>
<reference evidence="15" key="1">
    <citation type="submission" date="2022-11" db="EMBL/GenBank/DDBJ databases">
        <title>Chromosome-level genome of Pogonophryne albipinna.</title>
        <authorList>
            <person name="Jo E."/>
        </authorList>
    </citation>
    <scope>NUCLEOTIDE SEQUENCE</scope>
    <source>
        <strain evidence="15">SGF0006</strain>
        <tissue evidence="15">Muscle</tissue>
    </source>
</reference>
<evidence type="ECO:0000256" key="7">
    <source>
        <dbReference type="ARBA" id="ARBA00022989"/>
    </source>
</evidence>
<dbReference type="InterPro" id="IPR049452">
    <property type="entry name" value="Anoctamin_TM"/>
</dbReference>
<dbReference type="SMART" id="SM00409">
    <property type="entry name" value="IG"/>
    <property type="match status" value="2"/>
</dbReference>
<organism evidence="15 16">
    <name type="scientific">Pogonophryne albipinna</name>
    <dbReference type="NCBI Taxonomy" id="1090488"/>
    <lineage>
        <taxon>Eukaryota</taxon>
        <taxon>Metazoa</taxon>
        <taxon>Chordata</taxon>
        <taxon>Craniata</taxon>
        <taxon>Vertebrata</taxon>
        <taxon>Euteleostomi</taxon>
        <taxon>Actinopterygii</taxon>
        <taxon>Neopterygii</taxon>
        <taxon>Teleostei</taxon>
        <taxon>Neoteleostei</taxon>
        <taxon>Acanthomorphata</taxon>
        <taxon>Eupercaria</taxon>
        <taxon>Perciformes</taxon>
        <taxon>Notothenioidei</taxon>
        <taxon>Pogonophryne</taxon>
    </lineage>
</organism>
<feature type="transmembrane region" description="Helical" evidence="11">
    <location>
        <begin position="374"/>
        <end position="391"/>
    </location>
</feature>
<dbReference type="PANTHER" id="PTHR12308">
    <property type="entry name" value="ANOCTAMIN"/>
    <property type="match status" value="1"/>
</dbReference>
<dbReference type="InterPro" id="IPR013783">
    <property type="entry name" value="Ig-like_fold"/>
</dbReference>
<feature type="domain" description="Ig-like" evidence="14">
    <location>
        <begin position="879"/>
        <end position="984"/>
    </location>
</feature>
<dbReference type="InterPro" id="IPR007110">
    <property type="entry name" value="Ig-like_dom"/>
</dbReference>
<keyword evidence="10" id="KW-0325">Glycoprotein</keyword>
<dbReference type="Pfam" id="PF04547">
    <property type="entry name" value="Anoctamin"/>
    <property type="match status" value="1"/>
</dbReference>
<feature type="transmembrane region" description="Helical" evidence="11">
    <location>
        <begin position="328"/>
        <end position="354"/>
    </location>
</feature>
<feature type="transmembrane region" description="Helical" evidence="11">
    <location>
        <begin position="188"/>
        <end position="212"/>
    </location>
</feature>
<dbReference type="Pfam" id="PF01582">
    <property type="entry name" value="TIR"/>
    <property type="match status" value="1"/>
</dbReference>
<keyword evidence="6" id="KW-0378">Hydrolase</keyword>
<evidence type="ECO:0000259" key="14">
    <source>
        <dbReference type="PROSITE" id="PS50835"/>
    </source>
</evidence>
<dbReference type="InterPro" id="IPR007632">
    <property type="entry name" value="Anoctamin"/>
</dbReference>
<evidence type="ECO:0000256" key="12">
    <source>
        <dbReference type="SAM" id="MobiDB-lite"/>
    </source>
</evidence>
<dbReference type="GO" id="GO:0016787">
    <property type="term" value="F:hydrolase activity"/>
    <property type="evidence" value="ECO:0007669"/>
    <property type="project" value="UniProtKB-KW"/>
</dbReference>
<dbReference type="InterPro" id="IPR032394">
    <property type="entry name" value="Anoct_dimer"/>
</dbReference>
<dbReference type="SUPFAM" id="SSF52200">
    <property type="entry name" value="Toll/Interleukin receptor TIR domain"/>
    <property type="match status" value="1"/>
</dbReference>
<comment type="caution">
    <text evidence="15">The sequence shown here is derived from an EMBL/GenBank/DDBJ whole genome shotgun (WGS) entry which is preliminary data.</text>
</comment>
<dbReference type="PROSITE" id="PS50104">
    <property type="entry name" value="TIR"/>
    <property type="match status" value="1"/>
</dbReference>
<feature type="transmembrane region" description="Helical" evidence="11">
    <location>
        <begin position="422"/>
        <end position="441"/>
    </location>
</feature>
<protein>
    <recommendedName>
        <fullName evidence="11">Anoctamin</fullName>
    </recommendedName>
</protein>
<feature type="domain" description="TIR" evidence="13">
    <location>
        <begin position="1038"/>
        <end position="1182"/>
    </location>
</feature>
<dbReference type="PRINTS" id="PR01537">
    <property type="entry name" value="INTRLKN1R1F"/>
</dbReference>
<evidence type="ECO:0000256" key="3">
    <source>
        <dbReference type="ARBA" id="ARBA00009752"/>
    </source>
</evidence>
<dbReference type="GO" id="GO:0007165">
    <property type="term" value="P:signal transduction"/>
    <property type="evidence" value="ECO:0007669"/>
    <property type="project" value="InterPro"/>
</dbReference>
<keyword evidence="4" id="KW-1003">Cell membrane</keyword>
<evidence type="ECO:0000256" key="11">
    <source>
        <dbReference type="RuleBase" id="RU280814"/>
    </source>
</evidence>
<dbReference type="PANTHER" id="PTHR12308:SF37">
    <property type="entry name" value="ANOCTAMIN-9"/>
    <property type="match status" value="1"/>
</dbReference>
<comment type="subcellular location">
    <subcellularLocation>
        <location evidence="1">Cell membrane</location>
        <topology evidence="1">Multi-pass membrane protein</topology>
    </subcellularLocation>
    <subcellularLocation>
        <location evidence="11">Membrane</location>
        <topology evidence="11">Multi-pass membrane protein</topology>
    </subcellularLocation>
</comment>
<feature type="transmembrane region" description="Helical" evidence="11">
    <location>
        <begin position="758"/>
        <end position="779"/>
    </location>
</feature>
<dbReference type="InterPro" id="IPR035897">
    <property type="entry name" value="Toll_tir_struct_dom_sf"/>
</dbReference>
<name>A0AAD6FK94_9TELE</name>
<feature type="transmembrane region" description="Helical" evidence="11">
    <location>
        <begin position="264"/>
        <end position="282"/>
    </location>
</feature>
<evidence type="ECO:0000256" key="8">
    <source>
        <dbReference type="ARBA" id="ARBA00023027"/>
    </source>
</evidence>
<keyword evidence="16" id="KW-1185">Reference proteome</keyword>
<accession>A0AAD6FK94</accession>
<dbReference type="GO" id="GO:0005254">
    <property type="term" value="F:chloride channel activity"/>
    <property type="evidence" value="ECO:0007669"/>
    <property type="project" value="TreeGrafter"/>
</dbReference>
<keyword evidence="9 11" id="KW-0472">Membrane</keyword>
<feature type="region of interest" description="Disordered" evidence="12">
    <location>
        <begin position="1198"/>
        <end position="1228"/>
    </location>
</feature>
<evidence type="ECO:0000256" key="5">
    <source>
        <dbReference type="ARBA" id="ARBA00022692"/>
    </source>
</evidence>
<evidence type="ECO:0000259" key="13">
    <source>
        <dbReference type="PROSITE" id="PS50104"/>
    </source>
</evidence>
<feature type="transmembrane region" description="Helical" evidence="11">
    <location>
        <begin position="610"/>
        <end position="634"/>
    </location>
</feature>
<sequence>MRGHRRQPSIDLLELMGVVKENGNDQSSIPPVQTPLSYDYVLVAKTNDHQDRKQIEYIEELKKKKLKVTKIIDDDLVFYGIQAPKEMFERYRYLLKVSDACNWSSDQNIVPLSTRIRIVHFILNHTLIRSGESLRNLMKMKVFEAKFCLHEKKKQRELKENWARWTACLQGQPITAVRNYFGEKVALYYLWLGWYTFLLIPPALIGVIVFLYGLAFFNSSPLIKEVCEADTVMCPLCDKRCKVWQLSDTCTYAKVSLLFDNNGTVLFAMFMAVWATLFLEFWKRHRASYVCEWKVSDWCEEEEELILEIVNNANCEPKEYKHSYLRSTLVLICVTVMILVIIGLTHALVVFRVIAAVLLAEGSWEFLSTHSNSGAMMLGAVLHYLIITVMTRINKIVAMKLCEIEETRSFAATEKSFTVKMFTFQFFTYFSSLFYVAFFLGRINGHPGSYVRISGKWRLEECHPSGCLTDLFIQMAIIMVLKQTISNVFEFTGPWFCRWFKKRRTKKLQRKCAHCYLKDDSEVNHGAELCENCKLRDWLSNYRLNDVDSFSLFHEFLEMVIQFSFTTIFVAAFPLAPLLALINNIIEIRLDAIKMVTLERRLVPKKTNDIGVWIDVLEAIGVLAVIANGLVIGVSSDFIPRLVYRYRYGPCANGTEADIDCMSGYINNTLSVAHLDDLNLRNEFSASQMITTSGLNVTSCRYKDYRSNEDYNLTPQFWLILAVRFAFVILFEHVVVICKFIAAWFVPSAPLQEGGRRTLRLMALILVACIVAFSGNTLLADAQTCVDGSVFKEQVLYVGQQEPPYRLTCPLEPQSPPLPHLTWQKDCQPRPSMEGKTYLEFANFSSADQGNYTCMQQGNSSSSFTTHLIVKESRCSKDPEFKRNEDRLHENIGSTVTLNCTALLFWDPTEEHCDTTLQWSKDHFPLPNHIHYALNASSWSPAAGQLMVTSLLEINLKEQDDCGLYICTVRNYSSLFRVSEEWISCGGPHGPNHIFSVLAAIVLLLLLAVAAVVYSRCHLNIKLWYKNSYGDYELSDGKLFDAYISYVNNDHDRKFVNFILKPHLEKRHVYKVHINDNAILPGSEPSAELMMNLSRSRRLIVLLSHAYLEQDWCCNNFRQGLLHLLELCPQPILILLEGQSKRMRPEIKQLLNDHLHCLTVLTWKHNSVTPSSVFWKELALVMPRRVVFRSSSSCEPQTLLHNDKDPMLTLDSNYRDSNSDTDPAGDLDLRPPLYKALASKAPVLPVAHIPSAEPRPTDIDVSDLGSRNYGARSDFYCLVTEDDI</sequence>
<evidence type="ECO:0000256" key="9">
    <source>
        <dbReference type="ARBA" id="ARBA00023136"/>
    </source>
</evidence>